<keyword evidence="2" id="KW-0342">GTP-binding</keyword>
<dbReference type="GO" id="GO:0005737">
    <property type="term" value="C:cytoplasm"/>
    <property type="evidence" value="ECO:0007669"/>
    <property type="project" value="TreeGrafter"/>
</dbReference>
<dbReference type="GO" id="GO:0030488">
    <property type="term" value="P:tRNA methylation"/>
    <property type="evidence" value="ECO:0007669"/>
    <property type="project" value="TreeGrafter"/>
</dbReference>
<dbReference type="PANTHER" id="PTHR42714:SF6">
    <property type="entry name" value="TRANSLATION INITIATION FACTOR IF-2"/>
    <property type="match status" value="1"/>
</dbReference>
<feature type="domain" description="G" evidence="3">
    <location>
        <begin position="10"/>
        <end position="121"/>
    </location>
</feature>
<dbReference type="InterPro" id="IPR027417">
    <property type="entry name" value="P-loop_NTPase"/>
</dbReference>
<dbReference type="SUPFAM" id="SSF52540">
    <property type="entry name" value="P-loop containing nucleoside triphosphate hydrolases"/>
    <property type="match status" value="1"/>
</dbReference>
<dbReference type="GO" id="GO:0002098">
    <property type="term" value="P:tRNA wobble uridine modification"/>
    <property type="evidence" value="ECO:0007669"/>
    <property type="project" value="TreeGrafter"/>
</dbReference>
<dbReference type="Pfam" id="PF18128">
    <property type="entry name" value="HydF_dimer"/>
    <property type="match status" value="1"/>
</dbReference>
<reference evidence="6 7" key="1">
    <citation type="submission" date="2018-06" db="EMBL/GenBank/DDBJ databases">
        <authorList>
            <consortium name="Pathogen Informatics"/>
            <person name="Doyle S."/>
        </authorList>
    </citation>
    <scope>NUCLEOTIDE SEQUENCE [LARGE SCALE GENOMIC DNA]</scope>
    <source>
        <strain evidence="6 7">NCTC13149</strain>
    </source>
</reference>
<dbReference type="GO" id="GO:0005525">
    <property type="term" value="F:GTP binding"/>
    <property type="evidence" value="ECO:0007669"/>
    <property type="project" value="UniProtKB-KW"/>
</dbReference>
<name>A0A379C6Z0_9FIRM</name>
<feature type="domain" description="Hydrogen maturase F tetramerization" evidence="5">
    <location>
        <begin position="275"/>
        <end position="387"/>
    </location>
</feature>
<dbReference type="InterPro" id="IPR006073">
    <property type="entry name" value="GTP-bd"/>
</dbReference>
<evidence type="ECO:0000313" key="6">
    <source>
        <dbReference type="EMBL" id="SUB57889.1"/>
    </source>
</evidence>
<dbReference type="AlphaFoldDB" id="A0A379C6Z0"/>
<dbReference type="NCBIfam" id="TIGR00231">
    <property type="entry name" value="small_GTP"/>
    <property type="match status" value="1"/>
</dbReference>
<evidence type="ECO:0000313" key="7">
    <source>
        <dbReference type="Proteomes" id="UP000255517"/>
    </source>
</evidence>
<dbReference type="Gene3D" id="3.40.50.300">
    <property type="entry name" value="P-loop containing nucleotide triphosphate hydrolases"/>
    <property type="match status" value="1"/>
</dbReference>
<evidence type="ECO:0000256" key="2">
    <source>
        <dbReference type="ARBA" id="ARBA00023134"/>
    </source>
</evidence>
<dbReference type="Gene3D" id="3.40.50.11420">
    <property type="match status" value="1"/>
</dbReference>
<dbReference type="Pfam" id="PF01926">
    <property type="entry name" value="MMR_HSR1"/>
    <property type="match status" value="1"/>
</dbReference>
<dbReference type="EMBL" id="UGSZ01000001">
    <property type="protein sequence ID" value="SUB57889.1"/>
    <property type="molecule type" value="Genomic_DNA"/>
</dbReference>
<evidence type="ECO:0000259" key="4">
    <source>
        <dbReference type="Pfam" id="PF18128"/>
    </source>
</evidence>
<evidence type="ECO:0000259" key="5">
    <source>
        <dbReference type="Pfam" id="PF18133"/>
    </source>
</evidence>
<dbReference type="RefSeq" id="WP_019034973.1">
    <property type="nucleotide sequence ID" value="NZ_UGSZ01000001.1"/>
</dbReference>
<sequence length="390" mass="43918">MEVSKGNRIHIGIFGKVNSGKSSLINLLAAREVSIVSDREGTTTDSVYKSMEFLGLGPVTIMDTPGVCDKSFLGKLREQRLERDIEKADIAIILFSDSDIGRELELIKKLKKSKILLVINKVDILSAQEKENIYKNLKDLPFKIIEISTKEKNGIEELKKELVKLKPEEAPLIFDGLVKKGDRVLLIMPQDIAAPKKRLILPQVESIRELLDREALLYIAKVENMEDMLSSLKEAPDLIVTDSQVFQDVYKLKPEKSKLTSFSVLFAKMKGDIDTYIKGTEVFSKIDENSKILIAECCTHAPLSEDIGRVKIPNMLKKKYGENLQVDFQSGASLPKDIEKYDLIIQCGGCMLTRNNILNRIEKAKVLNVPITNYGLTIAYFKKILDKITI</sequence>
<dbReference type="Gene3D" id="3.40.50.11410">
    <property type="match status" value="1"/>
</dbReference>
<organism evidence="6 7">
    <name type="scientific">Peptoniphilus lacrimalis</name>
    <dbReference type="NCBI Taxonomy" id="33031"/>
    <lineage>
        <taxon>Bacteria</taxon>
        <taxon>Bacillati</taxon>
        <taxon>Bacillota</taxon>
        <taxon>Tissierellia</taxon>
        <taxon>Tissierellales</taxon>
        <taxon>Peptoniphilaceae</taxon>
        <taxon>Peptoniphilus</taxon>
    </lineage>
</organism>
<dbReference type="InterPro" id="IPR041606">
    <property type="entry name" value="HydF_dimer"/>
</dbReference>
<dbReference type="InterPro" id="IPR023873">
    <property type="entry name" value="FeFe-hyd_GTPase_HydF"/>
</dbReference>
<keyword evidence="1" id="KW-0547">Nucleotide-binding</keyword>
<dbReference type="CDD" id="cd00880">
    <property type="entry name" value="Era_like"/>
    <property type="match status" value="1"/>
</dbReference>
<dbReference type="InterPro" id="IPR005225">
    <property type="entry name" value="Small_GTP-bd"/>
</dbReference>
<dbReference type="Pfam" id="PF18133">
    <property type="entry name" value="HydF_tetramer"/>
    <property type="match status" value="1"/>
</dbReference>
<dbReference type="InterPro" id="IPR040644">
    <property type="entry name" value="HydF_tetramer"/>
</dbReference>
<dbReference type="PANTHER" id="PTHR42714">
    <property type="entry name" value="TRNA MODIFICATION GTPASE GTPBP3"/>
    <property type="match status" value="1"/>
</dbReference>
<gene>
    <name evidence="6" type="primary">der_2</name>
    <name evidence="6" type="ORF">NCTC13149_01750</name>
</gene>
<dbReference type="STRING" id="1122949.GCA_000378725_01260"/>
<protein>
    <submittedName>
        <fullName evidence="6">GTP-binding protein EngA</fullName>
    </submittedName>
</protein>
<accession>A0A379C6Z0</accession>
<dbReference type="OrthoDB" id="9811338at2"/>
<evidence type="ECO:0000259" key="3">
    <source>
        <dbReference type="Pfam" id="PF01926"/>
    </source>
</evidence>
<proteinExistence type="predicted"/>
<evidence type="ECO:0000256" key="1">
    <source>
        <dbReference type="ARBA" id="ARBA00022741"/>
    </source>
</evidence>
<dbReference type="NCBIfam" id="TIGR03918">
    <property type="entry name" value="GTP_HydF"/>
    <property type="match status" value="1"/>
</dbReference>
<dbReference type="Proteomes" id="UP000255517">
    <property type="component" value="Unassembled WGS sequence"/>
</dbReference>
<feature type="domain" description="Hydrogen maturase F dimerization" evidence="4">
    <location>
        <begin position="173"/>
        <end position="271"/>
    </location>
</feature>